<proteinExistence type="predicted"/>
<accession>A0A8G2CLI9</accession>
<evidence type="ECO:0000313" key="1">
    <source>
        <dbReference type="EMBL" id="SIQ73974.1"/>
    </source>
</evidence>
<evidence type="ECO:0000313" key="2">
    <source>
        <dbReference type="Proteomes" id="UP000186308"/>
    </source>
</evidence>
<keyword evidence="2" id="KW-1185">Reference proteome</keyword>
<comment type="caution">
    <text evidence="1">The sequence shown here is derived from an EMBL/GenBank/DDBJ whole genome shotgun (WGS) entry which is preliminary data.</text>
</comment>
<dbReference type="Gene3D" id="3.40.50.300">
    <property type="entry name" value="P-loop containing nucleotide triphosphate hydrolases"/>
    <property type="match status" value="1"/>
</dbReference>
<reference evidence="1 2" key="1">
    <citation type="submission" date="2017-01" db="EMBL/GenBank/DDBJ databases">
        <authorList>
            <person name="Varghese N."/>
            <person name="Submissions S."/>
        </authorList>
    </citation>
    <scope>NUCLEOTIDE SEQUENCE [LARGE SCALE GENOMIC DNA]</scope>
    <source>
        <strain evidence="1 2">ATCC 35905</strain>
    </source>
</reference>
<dbReference type="RefSeq" id="WP_076454458.1">
    <property type="nucleotide sequence ID" value="NZ_FTNE01000008.1"/>
</dbReference>
<dbReference type="InterPro" id="IPR027417">
    <property type="entry name" value="P-loop_NTPase"/>
</dbReference>
<organism evidence="1 2">
    <name type="scientific">Acidiphilium rubrum</name>
    <dbReference type="NCBI Taxonomy" id="526"/>
    <lineage>
        <taxon>Bacteria</taxon>
        <taxon>Pseudomonadati</taxon>
        <taxon>Pseudomonadota</taxon>
        <taxon>Alphaproteobacteria</taxon>
        <taxon>Acetobacterales</taxon>
        <taxon>Acidocellaceae</taxon>
        <taxon>Acidiphilium</taxon>
    </lineage>
</organism>
<name>A0A8G2CLI9_ACIRU</name>
<dbReference type="SUPFAM" id="SSF52540">
    <property type="entry name" value="P-loop containing nucleoside triphosphate hydrolases"/>
    <property type="match status" value="1"/>
</dbReference>
<protein>
    <recommendedName>
        <fullName evidence="3">NACHT domain-containing protein</fullName>
    </recommendedName>
</protein>
<dbReference type="AlphaFoldDB" id="A0A8G2CLI9"/>
<evidence type="ECO:0008006" key="3">
    <source>
        <dbReference type="Google" id="ProtNLM"/>
    </source>
</evidence>
<sequence>MTWQEVEAEVRRIAESVWAAPAAPKTEGGIKCDVILKIKPNYWILLEVSKRDDLNKIRDDVTKLAAVRMGLMARQIFAECYFVTTGDPSSLVETGAACNVEVYDLQSFASKFIAAREYVNERRSAPFGSAVDPDTGSVDRKSYTPISYVDSSGHKFSDSDIADLLIQNKKLILMGEFGTGKSRCLMQVFEKLATRSQVFVPVAINLRDNWGYRRFNHIIANHLDALGLGYFQDTIVRSLRRGNHVLLLDGFDEIGSQSWSGDPARLNEIRKKSLEGVRDLVENCPSAGILLTGREHYFGSDEEMAECIGIPLHDLVILRCPDEFTESEANDYIRENTALAIIPEWMPRKPLICQLLARLDNAEVEELATRASGEVEFFESVFDSICARETRINPAITKEPLKGVLLELARHTRSKPADNERISTIEINQAFFDVTTYAPIDESAAMLQRLPYLGRVGSGSSDRIFIDPYAKDGLRGMSEANSFARSDRKVAQSKWLQPLERFGVRVFGNRIKCGVEPEKFVRLCINHGNYQVACDYIALKIMQSNEICDFQGLSVSDGKIPYLEFVETELKNLHLSGIEIDEVTIEAARFHNVDVRDCVIGSLKGVGSTDKLPDVFQNCHIERFQAALTISRISELNLPNSQKTLLALIKKLFFQPGAGRQEQALLRGAENYWDTVAAQDVLSYMQHHDLILKIPGDHGDVFIPRRRHTRRMARIWELQSNCDDELWLNMRRV</sequence>
<dbReference type="Proteomes" id="UP000186308">
    <property type="component" value="Unassembled WGS sequence"/>
</dbReference>
<gene>
    <name evidence="1" type="ORF">SAMN05421828_108157</name>
</gene>
<dbReference type="EMBL" id="FTNE01000008">
    <property type="protein sequence ID" value="SIQ73974.1"/>
    <property type="molecule type" value="Genomic_DNA"/>
</dbReference>
<dbReference type="OrthoDB" id="7873212at2"/>